<dbReference type="InterPro" id="IPR014729">
    <property type="entry name" value="Rossmann-like_a/b/a_fold"/>
</dbReference>
<evidence type="ECO:0000256" key="2">
    <source>
        <dbReference type="ARBA" id="ARBA00022695"/>
    </source>
</evidence>
<dbReference type="InterPro" id="IPR004821">
    <property type="entry name" value="Cyt_trans-like"/>
</dbReference>
<evidence type="ECO:0000313" key="5">
    <source>
        <dbReference type="Proteomes" id="UP000500961"/>
    </source>
</evidence>
<feature type="domain" description="Cytidyltransferase-like" evidence="3">
    <location>
        <begin position="34"/>
        <end position="124"/>
    </location>
</feature>
<keyword evidence="5" id="KW-1185">Reference proteome</keyword>
<dbReference type="PANTHER" id="PTHR43793:SF1">
    <property type="entry name" value="FAD SYNTHASE"/>
    <property type="match status" value="1"/>
</dbReference>
<sequence length="159" mass="17778">MDKKDILSGKVLEGIEFERKLAFWRFKDSSLVALYGTFDVFHPSVFDLITYAAEQGHELIVGVKSDSDVKKEKGEKFPIFNQEQRAAMVSAHQLVSAVYICEDGPEEFIKKVKPEVAVCCSHASDTDKKALEIAREWGAKVDIYEGSTTSIDDIASKIK</sequence>
<dbReference type="PANTHER" id="PTHR43793">
    <property type="entry name" value="FAD SYNTHASE"/>
    <property type="match status" value="1"/>
</dbReference>
<dbReference type="SUPFAM" id="SSF52374">
    <property type="entry name" value="Nucleotidylyl transferase"/>
    <property type="match status" value="1"/>
</dbReference>
<proteinExistence type="predicted"/>
<dbReference type="AlphaFoldDB" id="A0A7D4CF91"/>
<keyword evidence="1 4" id="KW-0808">Transferase</keyword>
<gene>
    <name evidence="4" type="ORF">FHG85_00700</name>
</gene>
<keyword evidence="2 4" id="KW-0548">Nucleotidyltransferase</keyword>
<dbReference type="InterPro" id="IPR050385">
    <property type="entry name" value="Archaeal_FAD_synthase"/>
</dbReference>
<dbReference type="Gene3D" id="3.40.50.620">
    <property type="entry name" value="HUPs"/>
    <property type="match status" value="1"/>
</dbReference>
<dbReference type="RefSeq" id="WP_173072361.1">
    <property type="nucleotide sequence ID" value="NZ_CP041345.1"/>
</dbReference>
<dbReference type="Proteomes" id="UP000500961">
    <property type="component" value="Chromosome"/>
</dbReference>
<protein>
    <submittedName>
        <fullName evidence="4">Adenylyltransferase/cytidyltransferase family protein</fullName>
    </submittedName>
</protein>
<evidence type="ECO:0000313" key="4">
    <source>
        <dbReference type="EMBL" id="QKG78846.1"/>
    </source>
</evidence>
<dbReference type="EMBL" id="CP041345">
    <property type="protein sequence ID" value="QKG78846.1"/>
    <property type="molecule type" value="Genomic_DNA"/>
</dbReference>
<evidence type="ECO:0000256" key="1">
    <source>
        <dbReference type="ARBA" id="ARBA00022679"/>
    </source>
</evidence>
<organism evidence="4 5">
    <name type="scientific">Tenuifilum thalassicum</name>
    <dbReference type="NCBI Taxonomy" id="2590900"/>
    <lineage>
        <taxon>Bacteria</taxon>
        <taxon>Pseudomonadati</taxon>
        <taxon>Bacteroidota</taxon>
        <taxon>Bacteroidia</taxon>
        <taxon>Bacteroidales</taxon>
        <taxon>Tenuifilaceae</taxon>
        <taxon>Tenuifilum</taxon>
    </lineage>
</organism>
<dbReference type="GO" id="GO:0016779">
    <property type="term" value="F:nucleotidyltransferase activity"/>
    <property type="evidence" value="ECO:0007669"/>
    <property type="project" value="UniProtKB-KW"/>
</dbReference>
<evidence type="ECO:0000259" key="3">
    <source>
        <dbReference type="Pfam" id="PF01467"/>
    </source>
</evidence>
<dbReference type="NCBIfam" id="TIGR00125">
    <property type="entry name" value="cyt_tran_rel"/>
    <property type="match status" value="1"/>
</dbReference>
<reference evidence="4 5" key="1">
    <citation type="submission" date="2019-07" db="EMBL/GenBank/DDBJ databases">
        <title>Thalassofilum flectens gen. nov., sp. nov., a novel moderate thermophilic anaerobe from a shallow sea hot spring in Kunashir Island (Russia), representing a new family in the order Bacteroidales, and proposal of Thalassofilacea fam. nov.</title>
        <authorList>
            <person name="Kochetkova T.V."/>
            <person name="Podosokorskaya O.A."/>
            <person name="Novikov A."/>
            <person name="Elcheninov A.G."/>
            <person name="Toshchakov S.V."/>
            <person name="Kublanov I.V."/>
        </authorList>
    </citation>
    <scope>NUCLEOTIDE SEQUENCE [LARGE SCALE GENOMIC DNA]</scope>
    <source>
        <strain evidence="4 5">38-H</strain>
    </source>
</reference>
<dbReference type="Pfam" id="PF01467">
    <property type="entry name" value="CTP_transf_like"/>
    <property type="match status" value="1"/>
</dbReference>
<accession>A0A7D4CF91</accession>
<dbReference type="KEGG" id="ttz:FHG85_00700"/>
<name>A0A7D4CF91_9BACT</name>